<keyword evidence="2" id="KW-0808">Transferase</keyword>
<sequence>MNSESASFDWKEGRTLKLAILNADAQTFAKSSVDMDTLFLSYFERVAKEYFPNWRVEVRNFRVCPISEFPRPHEVDTFDGFVVTGSRLNIGEGHTWIDPLMNFIRAHYRRHRFLGVCFGHQIIQAALGGKVEARDAELGRFPVQLDDVGRKILNTRREELSVYLAHKYHVVESSPLLANFGATTLCKSQFSAIPNHILTTQFHPEVDSKLMLETLTDYWPPADDVREATMANFWDENNVPQPVDDIWIGAKLLSFLVAGRCISDQELEVLPRQADIAITETEPTTAPGLSALLSKFHKLSSKFSTWMRSSRLQRQVTNASTLSSTVSAI</sequence>
<dbReference type="EMBL" id="KQ965788">
    <property type="protein sequence ID" value="KXS12390.1"/>
    <property type="molecule type" value="Genomic_DNA"/>
</dbReference>
<dbReference type="GO" id="GO:0005829">
    <property type="term" value="C:cytosol"/>
    <property type="evidence" value="ECO:0007669"/>
    <property type="project" value="TreeGrafter"/>
</dbReference>
<dbReference type="InterPro" id="IPR044992">
    <property type="entry name" value="ChyE-like"/>
</dbReference>
<accession>A0A139A6E1</accession>
<dbReference type="InterPro" id="IPR029062">
    <property type="entry name" value="Class_I_gatase-like"/>
</dbReference>
<dbReference type="InterPro" id="IPR017926">
    <property type="entry name" value="GATASE"/>
</dbReference>
<reference evidence="2 3" key="1">
    <citation type="journal article" date="2015" name="Genome Biol. Evol.">
        <title>Phylogenomic analyses indicate that early fungi evolved digesting cell walls of algal ancestors of land plants.</title>
        <authorList>
            <person name="Chang Y."/>
            <person name="Wang S."/>
            <person name="Sekimoto S."/>
            <person name="Aerts A.L."/>
            <person name="Choi C."/>
            <person name="Clum A."/>
            <person name="LaButti K.M."/>
            <person name="Lindquist E.A."/>
            <person name="Yee Ngan C."/>
            <person name="Ohm R.A."/>
            <person name="Salamov A.A."/>
            <person name="Grigoriev I.V."/>
            <person name="Spatafora J.W."/>
            <person name="Berbee M.L."/>
        </authorList>
    </citation>
    <scope>NUCLEOTIDE SEQUENCE [LARGE SCALE GENOMIC DNA]</scope>
    <source>
        <strain evidence="2 3">JEL478</strain>
    </source>
</reference>
<feature type="domain" description="Glutamine amidotransferase" evidence="1">
    <location>
        <begin position="78"/>
        <end position="210"/>
    </location>
</feature>
<keyword evidence="3" id="KW-1185">Reference proteome</keyword>
<dbReference type="PANTHER" id="PTHR42695:SF5">
    <property type="entry name" value="GLUTAMINE AMIDOTRANSFERASE YLR126C-RELATED"/>
    <property type="match status" value="1"/>
</dbReference>
<dbReference type="Gene3D" id="3.40.50.880">
    <property type="match status" value="1"/>
</dbReference>
<dbReference type="OrthoDB" id="5313995at2759"/>
<keyword evidence="2" id="KW-0315">Glutamine amidotransferase</keyword>
<organism evidence="2 3">
    <name type="scientific">Gonapodya prolifera (strain JEL478)</name>
    <name type="common">Monoblepharis prolifera</name>
    <dbReference type="NCBI Taxonomy" id="1344416"/>
    <lineage>
        <taxon>Eukaryota</taxon>
        <taxon>Fungi</taxon>
        <taxon>Fungi incertae sedis</taxon>
        <taxon>Chytridiomycota</taxon>
        <taxon>Chytridiomycota incertae sedis</taxon>
        <taxon>Monoblepharidomycetes</taxon>
        <taxon>Monoblepharidales</taxon>
        <taxon>Gonapodyaceae</taxon>
        <taxon>Gonapodya</taxon>
    </lineage>
</organism>
<evidence type="ECO:0000313" key="3">
    <source>
        <dbReference type="Proteomes" id="UP000070544"/>
    </source>
</evidence>
<gene>
    <name evidence="2" type="ORF">M427DRAFT_137285</name>
</gene>
<dbReference type="PANTHER" id="PTHR42695">
    <property type="entry name" value="GLUTAMINE AMIDOTRANSFERASE YLR126C-RELATED"/>
    <property type="match status" value="1"/>
</dbReference>
<evidence type="ECO:0000313" key="2">
    <source>
        <dbReference type="EMBL" id="KXS12390.1"/>
    </source>
</evidence>
<evidence type="ECO:0000259" key="1">
    <source>
        <dbReference type="Pfam" id="PF00117"/>
    </source>
</evidence>
<dbReference type="STRING" id="1344416.A0A139A6E1"/>
<dbReference type="CDD" id="cd01741">
    <property type="entry name" value="GATase1_1"/>
    <property type="match status" value="1"/>
</dbReference>
<protein>
    <submittedName>
        <fullName evidence="2">Class I glutamine amidotransferase-like protein</fullName>
    </submittedName>
</protein>
<proteinExistence type="predicted"/>
<dbReference type="Pfam" id="PF00117">
    <property type="entry name" value="GATase"/>
    <property type="match status" value="1"/>
</dbReference>
<dbReference type="AlphaFoldDB" id="A0A139A6E1"/>
<dbReference type="SUPFAM" id="SSF52317">
    <property type="entry name" value="Class I glutamine amidotransferase-like"/>
    <property type="match status" value="1"/>
</dbReference>
<name>A0A139A6E1_GONPJ</name>
<dbReference type="PROSITE" id="PS51273">
    <property type="entry name" value="GATASE_TYPE_1"/>
    <property type="match status" value="1"/>
</dbReference>
<dbReference type="Proteomes" id="UP000070544">
    <property type="component" value="Unassembled WGS sequence"/>
</dbReference>
<dbReference type="GO" id="GO:0016740">
    <property type="term" value="F:transferase activity"/>
    <property type="evidence" value="ECO:0007669"/>
    <property type="project" value="UniProtKB-KW"/>
</dbReference>